<accession>A0A4C1XJX4</accession>
<evidence type="ECO:0000256" key="1">
    <source>
        <dbReference type="SAM" id="MobiDB-lite"/>
    </source>
</evidence>
<reference evidence="2 3" key="1">
    <citation type="journal article" date="2019" name="Commun. Biol.">
        <title>The bagworm genome reveals a unique fibroin gene that provides high tensile strength.</title>
        <authorList>
            <person name="Kono N."/>
            <person name="Nakamura H."/>
            <person name="Ohtoshi R."/>
            <person name="Tomita M."/>
            <person name="Numata K."/>
            <person name="Arakawa K."/>
        </authorList>
    </citation>
    <scope>NUCLEOTIDE SEQUENCE [LARGE SCALE GENOMIC DNA]</scope>
</reference>
<keyword evidence="3" id="KW-1185">Reference proteome</keyword>
<comment type="caution">
    <text evidence="2">The sequence shown here is derived from an EMBL/GenBank/DDBJ whole genome shotgun (WGS) entry which is preliminary data.</text>
</comment>
<dbReference type="Proteomes" id="UP000299102">
    <property type="component" value="Unassembled WGS sequence"/>
</dbReference>
<sequence>MHYSLARGRPIIVEWERRHSAASLVGRMFNLLEFSAASNKCPRTHDGKISDILRERHSARRRMGHSGGSADAGPIYPAV</sequence>
<evidence type="ECO:0000313" key="3">
    <source>
        <dbReference type="Proteomes" id="UP000299102"/>
    </source>
</evidence>
<feature type="region of interest" description="Disordered" evidence="1">
    <location>
        <begin position="59"/>
        <end position="79"/>
    </location>
</feature>
<proteinExistence type="predicted"/>
<gene>
    <name evidence="2" type="ORF">EVAR_8715_1</name>
</gene>
<organism evidence="2 3">
    <name type="scientific">Eumeta variegata</name>
    <name type="common">Bagworm moth</name>
    <name type="synonym">Eumeta japonica</name>
    <dbReference type="NCBI Taxonomy" id="151549"/>
    <lineage>
        <taxon>Eukaryota</taxon>
        <taxon>Metazoa</taxon>
        <taxon>Ecdysozoa</taxon>
        <taxon>Arthropoda</taxon>
        <taxon>Hexapoda</taxon>
        <taxon>Insecta</taxon>
        <taxon>Pterygota</taxon>
        <taxon>Neoptera</taxon>
        <taxon>Endopterygota</taxon>
        <taxon>Lepidoptera</taxon>
        <taxon>Glossata</taxon>
        <taxon>Ditrysia</taxon>
        <taxon>Tineoidea</taxon>
        <taxon>Psychidae</taxon>
        <taxon>Oiketicinae</taxon>
        <taxon>Eumeta</taxon>
    </lineage>
</organism>
<name>A0A4C1XJX4_EUMVA</name>
<dbReference type="AlphaFoldDB" id="A0A4C1XJX4"/>
<dbReference type="EMBL" id="BGZK01000878">
    <property type="protein sequence ID" value="GBP63718.1"/>
    <property type="molecule type" value="Genomic_DNA"/>
</dbReference>
<evidence type="ECO:0000313" key="2">
    <source>
        <dbReference type="EMBL" id="GBP63718.1"/>
    </source>
</evidence>
<protein>
    <submittedName>
        <fullName evidence="2">Uncharacterized protein</fullName>
    </submittedName>
</protein>